<dbReference type="Pfam" id="PF22725">
    <property type="entry name" value="GFO_IDH_MocA_C3"/>
    <property type="match status" value="1"/>
</dbReference>
<dbReference type="AlphaFoldDB" id="A0A2U3QI24"/>
<evidence type="ECO:0000313" key="4">
    <source>
        <dbReference type="Proteomes" id="UP000245125"/>
    </source>
</evidence>
<reference evidence="4" key="1">
    <citation type="submission" date="2018-03" db="EMBL/GenBank/DDBJ databases">
        <authorList>
            <person name="Zecchin S."/>
        </authorList>
    </citation>
    <scope>NUCLEOTIDE SEQUENCE [LARGE SCALE GENOMIC DNA]</scope>
</reference>
<dbReference type="Gene3D" id="3.40.50.720">
    <property type="entry name" value="NAD(P)-binding Rossmann-like Domain"/>
    <property type="match status" value="1"/>
</dbReference>
<name>A0A2U3QI24_9BACT</name>
<dbReference type="SUPFAM" id="SSF55347">
    <property type="entry name" value="Glyceraldehyde-3-phosphate dehydrogenase-like, C-terminal domain"/>
    <property type="match status" value="1"/>
</dbReference>
<dbReference type="PANTHER" id="PTHR43377">
    <property type="entry name" value="BILIVERDIN REDUCTASE A"/>
    <property type="match status" value="1"/>
</dbReference>
<dbReference type="InterPro" id="IPR036291">
    <property type="entry name" value="NAD(P)-bd_dom_sf"/>
</dbReference>
<dbReference type="PANTHER" id="PTHR43377:SF1">
    <property type="entry name" value="BILIVERDIN REDUCTASE A"/>
    <property type="match status" value="1"/>
</dbReference>
<protein>
    <submittedName>
        <fullName evidence="3">Predicted dehydrogenase</fullName>
    </submittedName>
</protein>
<dbReference type="EMBL" id="OUUY01000088">
    <property type="protein sequence ID" value="SPQ01061.1"/>
    <property type="molecule type" value="Genomic_DNA"/>
</dbReference>
<organism evidence="3 4">
    <name type="scientific">Candidatus Sulfobium mesophilum</name>
    <dbReference type="NCBI Taxonomy" id="2016548"/>
    <lineage>
        <taxon>Bacteria</taxon>
        <taxon>Pseudomonadati</taxon>
        <taxon>Nitrospirota</taxon>
        <taxon>Nitrospiria</taxon>
        <taxon>Nitrospirales</taxon>
        <taxon>Nitrospiraceae</taxon>
        <taxon>Candidatus Sulfobium</taxon>
    </lineage>
</organism>
<feature type="domain" description="GFO/IDH/MocA-like oxidoreductase" evidence="2">
    <location>
        <begin position="155"/>
        <end position="225"/>
    </location>
</feature>
<keyword evidence="4" id="KW-1185">Reference proteome</keyword>
<dbReference type="Proteomes" id="UP000245125">
    <property type="component" value="Unassembled WGS sequence"/>
</dbReference>
<dbReference type="InterPro" id="IPR051450">
    <property type="entry name" value="Gfo/Idh/MocA_Oxidoreductases"/>
</dbReference>
<feature type="domain" description="Gfo/Idh/MocA-like oxidoreductase N-terminal" evidence="1">
    <location>
        <begin position="3"/>
        <end position="119"/>
    </location>
</feature>
<dbReference type="OrthoDB" id="9782091at2"/>
<dbReference type="GO" id="GO:0000166">
    <property type="term" value="F:nucleotide binding"/>
    <property type="evidence" value="ECO:0007669"/>
    <property type="project" value="InterPro"/>
</dbReference>
<evidence type="ECO:0000313" key="3">
    <source>
        <dbReference type="EMBL" id="SPQ01061.1"/>
    </source>
</evidence>
<evidence type="ECO:0000259" key="1">
    <source>
        <dbReference type="Pfam" id="PF01408"/>
    </source>
</evidence>
<sequence length="310" mass="34475">MSIRIGVIGVGYLGRHHARIYSSLVGVALFGVADTDGDKAKEIAASYGCRPFLNYKDLLAHCDAVSIVTPTTTHFEIAMDCLKAGKDVLIEKPITSGLQEGEDLVKEAASGNLILQVGHLERYNPGVVAASGMIREPWFVEAERLSPFTGRGTDVDVTLDLMIHDIDIVTSIVQSKVVDIRAAGQRVLTKKIDLAKVWLEFENGCKAMITASRLSPEKQRRLMVFQKDSFFSVDYQNGEVRHYFEDGRDMSVDIVKPEIREPLKEELEDFIQCVKARRRPKVSGREALDALQIVMKINQIVSDGELQGLR</sequence>
<proteinExistence type="predicted"/>
<dbReference type="SUPFAM" id="SSF51735">
    <property type="entry name" value="NAD(P)-binding Rossmann-fold domains"/>
    <property type="match status" value="1"/>
</dbReference>
<accession>A0A2U3QI24</accession>
<evidence type="ECO:0000259" key="2">
    <source>
        <dbReference type="Pfam" id="PF22725"/>
    </source>
</evidence>
<dbReference type="Gene3D" id="3.30.360.10">
    <property type="entry name" value="Dihydrodipicolinate Reductase, domain 2"/>
    <property type="match status" value="1"/>
</dbReference>
<dbReference type="InterPro" id="IPR055170">
    <property type="entry name" value="GFO_IDH_MocA-like_dom"/>
</dbReference>
<dbReference type="InterPro" id="IPR000683">
    <property type="entry name" value="Gfo/Idh/MocA-like_OxRdtase_N"/>
</dbReference>
<gene>
    <name evidence="3" type="ORF">NBG4_410009</name>
</gene>
<dbReference type="Pfam" id="PF01408">
    <property type="entry name" value="GFO_IDH_MocA"/>
    <property type="match status" value="1"/>
</dbReference>